<evidence type="ECO:0000313" key="4">
    <source>
        <dbReference type="Proteomes" id="UP000321204"/>
    </source>
</evidence>
<sequence length="1115" mass="123536">MTFIFSTTGSTLMKYALLLVSAIGCFFFVCSCSHKPSAPPLFELVENSGIHFNNRVADDKLENSFLFRNMYNGGGVATGDINNDGLPDVMFTSNQGENKLYLNKGNFQFEDISAKAGLKQDSMWSTGVTMVDINADGWLDMYVCNSGHMPNGHRKNQLYINNHNNTFTEQAAKYGLDISGYCTQASFFDYDMDGDLDMFLINNSPVPINTLGYVNRRDVPDSAWPVAAFLKGGGDHLYKNNNGKFTEVTKQAGIHGTLMSFGLGVTVGDVNNDGYPDVYVANDSYERDYLYINQKNGTFKDELEACVGQNSFSSMGADLSDVNNDGYPDIFTTDMLPGDDYRLKTLGAFDNIDLHRQRLQNGLYNQYMKNCLMINNGNGEFLEAANYGGVEATDWSWGALFFDADNDGLSDIYVCNGVNRDVTNLDFMDFFANDVIQKMVLSGQKQSVDSVLAHIPVNAVANCAFKNKGNLRFTDVAKEWGLATPSFSNGAAYADLDGDGDLDLIVNNENQEAFVYRNTENRQAGNSFIGISLKAAAPNTFAVGSKIKVYKDGQVFYRELFPSRGFQSSMDYKQIIGLGKLTAVDSVLIIWPDRTYTKIDNPQLNKVHFINEADVKRLPAYGNGTQAASLFQPVGASFERHKEDDYTDFYFERNLPEMLSREGPHIAKGDVNGDGLEDIYIGGAKDQPGQLYLQTIDGKFIKKEEAVFKQFQSFEDVAVLFFDADGDGDLDLFIGAGGNNVPPGEREIQHRLYKNDGKGNFSVDVSAFPLNNMNISVAAAYDYDGDGDLDLFVGSRSVPRIYGQTPQSYLYQNDGQGHFKDVTPAAIANIGMITSATWADVNGDGKNELIIAGEWMAPKIFSYRNGNFEELKNTGLENLYGWWQSLAVADVNGDGKEDLILGNIGENFYLRPTEKTPVKLWVKDFDGNGTPDQFLTRTVDGKDMPVFLKREITEQFPALKKDNLKHADYAKKSIQDLFGEKVLKDAAVLPFNYCSSIIAINKGNGQFEAQPLPLYVQLSSVNAICVTDVNGDGKVDLLLGGNLFTFPPQFGRLDASYGHLLLNNGKGSFNYVETRSSGINVKGEIKDIKEISSKNGRYYLFTQNDSLPVLYRLRH</sequence>
<dbReference type="Pfam" id="PF13517">
    <property type="entry name" value="FG-GAP_3"/>
    <property type="match status" value="5"/>
</dbReference>
<keyword evidence="1" id="KW-0732">Signal</keyword>
<name>A0A5B8UDI2_9BACT</name>
<feature type="domain" description="ASPIC/UnbV" evidence="2">
    <location>
        <begin position="542"/>
        <end position="606"/>
    </location>
</feature>
<dbReference type="EMBL" id="CP042433">
    <property type="protein sequence ID" value="QEC54741.1"/>
    <property type="molecule type" value="Genomic_DNA"/>
</dbReference>
<dbReference type="Proteomes" id="UP000321204">
    <property type="component" value="Chromosome"/>
</dbReference>
<keyword evidence="4" id="KW-1185">Reference proteome</keyword>
<dbReference type="InterPro" id="IPR011519">
    <property type="entry name" value="UnbV_ASPIC"/>
</dbReference>
<dbReference type="PANTHER" id="PTHR16026:SF0">
    <property type="entry name" value="CARTILAGE ACIDIC PROTEIN 1"/>
    <property type="match status" value="1"/>
</dbReference>
<organism evidence="3 4">
    <name type="scientific">Flavisolibacter ginsenosidimutans</name>
    <dbReference type="NCBI Taxonomy" id="661481"/>
    <lineage>
        <taxon>Bacteria</taxon>
        <taxon>Pseudomonadati</taxon>
        <taxon>Bacteroidota</taxon>
        <taxon>Chitinophagia</taxon>
        <taxon>Chitinophagales</taxon>
        <taxon>Chitinophagaceae</taxon>
        <taxon>Flavisolibacter</taxon>
    </lineage>
</organism>
<accession>A0A5B8UDI2</accession>
<dbReference type="OrthoDB" id="600363at2"/>
<dbReference type="AlphaFoldDB" id="A0A5B8UDI2"/>
<gene>
    <name evidence="3" type="ORF">FSB75_02100</name>
</gene>
<dbReference type="Pfam" id="PF07593">
    <property type="entry name" value="UnbV_ASPIC"/>
    <property type="match status" value="1"/>
</dbReference>
<evidence type="ECO:0000259" key="2">
    <source>
        <dbReference type="Pfam" id="PF07593"/>
    </source>
</evidence>
<dbReference type="InterPro" id="IPR027039">
    <property type="entry name" value="Crtac1"/>
</dbReference>
<dbReference type="InterPro" id="IPR013517">
    <property type="entry name" value="FG-GAP"/>
</dbReference>
<evidence type="ECO:0000313" key="3">
    <source>
        <dbReference type="EMBL" id="QEC54741.1"/>
    </source>
</evidence>
<proteinExistence type="predicted"/>
<dbReference type="Gene3D" id="2.130.10.130">
    <property type="entry name" value="Integrin alpha, N-terminal"/>
    <property type="match status" value="4"/>
</dbReference>
<dbReference type="SUPFAM" id="SSF69318">
    <property type="entry name" value="Integrin alpha N-terminal domain"/>
    <property type="match status" value="3"/>
</dbReference>
<dbReference type="InterPro" id="IPR028994">
    <property type="entry name" value="Integrin_alpha_N"/>
</dbReference>
<evidence type="ECO:0000256" key="1">
    <source>
        <dbReference type="ARBA" id="ARBA00022729"/>
    </source>
</evidence>
<protein>
    <submittedName>
        <fullName evidence="3">CRTAC1 family protein</fullName>
    </submittedName>
</protein>
<dbReference type="PANTHER" id="PTHR16026">
    <property type="entry name" value="CARTILAGE ACIDIC PROTEIN 1"/>
    <property type="match status" value="1"/>
</dbReference>
<reference evidence="3 4" key="1">
    <citation type="journal article" date="2015" name="Int. J. Syst. Evol. Microbiol.">
        <title>Flavisolibacter ginsenosidimutans sp. nov., with ginsenoside-converting activity isolated from soil used for cultivating ginseng.</title>
        <authorList>
            <person name="Zhao Y."/>
            <person name="Liu Q."/>
            <person name="Kang M.S."/>
            <person name="Jin F."/>
            <person name="Yu H."/>
            <person name="Im W.T."/>
        </authorList>
    </citation>
    <scope>NUCLEOTIDE SEQUENCE [LARGE SCALE GENOMIC DNA]</scope>
    <source>
        <strain evidence="3 4">Gsoil 636</strain>
    </source>
</reference>
<dbReference type="KEGG" id="fgg:FSB75_02100"/>